<dbReference type="STRING" id="2018661.A0A2A2JRA6"/>
<dbReference type="CDD" id="cd06661">
    <property type="entry name" value="GGCT_like"/>
    <property type="match status" value="1"/>
</dbReference>
<keyword evidence="6" id="KW-1185">Reference proteome</keyword>
<protein>
    <recommendedName>
        <fullName evidence="1">gamma-glutamylcyclotransferase</fullName>
        <ecNumber evidence="1">4.3.2.9</ecNumber>
    </recommendedName>
</protein>
<sequence>MTKGLSTPIGHIPNPKQMEFEKCDFFDRDNFDPAAPRFKPDEKLWINQVIDQMPYIRAYEQRYKLDFHDKKKPRTTAEACKWAYRVQWELVKGETKKEWLPGHVIEHLYVLKEWNKSNRSLRGDASGGGDAGKSMNLEWSDGEDEQKGAEYVCNGFVQDYALEFIDFSKRWQGALATIVNREGAEAWGCVWKIPEEYSQSLDDQEIGYNRLQVEVITDQGPIQCRTYQFKDPNAKFGRPSPQYKTVIVSGAKEHDLPEGYLKKLENLEDNGYSGTVEVDIPLLNKWNHSGEK</sequence>
<evidence type="ECO:0000256" key="1">
    <source>
        <dbReference type="ARBA" id="ARBA00012346"/>
    </source>
</evidence>
<dbReference type="PANTHER" id="PTHR12935:SF0">
    <property type="entry name" value="GAMMA-GLUTAMYLCYCLOTRANSFERASE"/>
    <property type="match status" value="1"/>
</dbReference>
<evidence type="ECO:0000256" key="4">
    <source>
        <dbReference type="PIRSR" id="PIRSR617939-2"/>
    </source>
</evidence>
<name>A0A2A2JRA6_9BILA</name>
<dbReference type="EMBL" id="LIAE01010266">
    <property type="protein sequence ID" value="PAV64284.1"/>
    <property type="molecule type" value="Genomic_DNA"/>
</dbReference>
<dbReference type="AlphaFoldDB" id="A0A2A2JRA6"/>
<keyword evidence="2" id="KW-0456">Lyase</keyword>
<dbReference type="Gene3D" id="3.10.490.10">
    <property type="entry name" value="Gamma-glutamyl cyclotransferase-like"/>
    <property type="match status" value="1"/>
</dbReference>
<comment type="caution">
    <text evidence="5">The sequence shown here is derived from an EMBL/GenBank/DDBJ whole genome shotgun (WGS) entry which is preliminary data.</text>
</comment>
<reference evidence="5 6" key="1">
    <citation type="journal article" date="2017" name="Curr. Biol.">
        <title>Genome architecture and evolution of a unichromosomal asexual nematode.</title>
        <authorList>
            <person name="Fradin H."/>
            <person name="Zegar C."/>
            <person name="Gutwein M."/>
            <person name="Lucas J."/>
            <person name="Kovtun M."/>
            <person name="Corcoran D."/>
            <person name="Baugh L.R."/>
            <person name="Kiontke K."/>
            <person name="Gunsalus K."/>
            <person name="Fitch D.H."/>
            <person name="Piano F."/>
        </authorList>
    </citation>
    <scope>NUCLEOTIDE SEQUENCE [LARGE SCALE GENOMIC DNA]</scope>
    <source>
        <strain evidence="5">PF1309</strain>
    </source>
</reference>
<dbReference type="OrthoDB" id="2924818at2759"/>
<organism evidence="5 6">
    <name type="scientific">Diploscapter pachys</name>
    <dbReference type="NCBI Taxonomy" id="2018661"/>
    <lineage>
        <taxon>Eukaryota</taxon>
        <taxon>Metazoa</taxon>
        <taxon>Ecdysozoa</taxon>
        <taxon>Nematoda</taxon>
        <taxon>Chromadorea</taxon>
        <taxon>Rhabditida</taxon>
        <taxon>Rhabditina</taxon>
        <taxon>Rhabditomorpha</taxon>
        <taxon>Rhabditoidea</taxon>
        <taxon>Rhabditidae</taxon>
        <taxon>Diploscapter</taxon>
    </lineage>
</organism>
<evidence type="ECO:0000256" key="2">
    <source>
        <dbReference type="ARBA" id="ARBA00023239"/>
    </source>
</evidence>
<accession>A0A2A2JRA6</accession>
<dbReference type="InterPro" id="IPR017939">
    <property type="entry name" value="G-Glutamylcylcotransferase"/>
</dbReference>
<dbReference type="SUPFAM" id="SSF110857">
    <property type="entry name" value="Gamma-glutamyl cyclotransferase-like"/>
    <property type="match status" value="1"/>
</dbReference>
<feature type="binding site" evidence="4">
    <location>
        <position position="243"/>
    </location>
    <ligand>
        <name>substrate</name>
    </ligand>
</feature>
<dbReference type="PANTHER" id="PTHR12935">
    <property type="entry name" value="GAMMA-GLUTAMYLCYCLOTRANSFERASE"/>
    <property type="match status" value="1"/>
</dbReference>
<feature type="active site" description="Proton acceptor" evidence="3">
    <location>
        <position position="205"/>
    </location>
</feature>
<proteinExistence type="predicted"/>
<evidence type="ECO:0000313" key="5">
    <source>
        <dbReference type="EMBL" id="PAV64284.1"/>
    </source>
</evidence>
<evidence type="ECO:0000313" key="6">
    <source>
        <dbReference type="Proteomes" id="UP000218231"/>
    </source>
</evidence>
<dbReference type="InterPro" id="IPR036568">
    <property type="entry name" value="GGCT-like_sf"/>
</dbReference>
<evidence type="ECO:0000256" key="3">
    <source>
        <dbReference type="PIRSR" id="PIRSR617939-1"/>
    </source>
</evidence>
<dbReference type="EC" id="4.3.2.9" evidence="1"/>
<dbReference type="Proteomes" id="UP000218231">
    <property type="component" value="Unassembled WGS sequence"/>
</dbReference>
<dbReference type="Pfam" id="PF13772">
    <property type="entry name" value="AIG2_2"/>
    <property type="match status" value="1"/>
</dbReference>
<dbReference type="InterPro" id="IPR013024">
    <property type="entry name" value="GGCT-like"/>
</dbReference>
<dbReference type="GO" id="GO:0003839">
    <property type="term" value="F:gamma-glutamylcyclotransferase activity"/>
    <property type="evidence" value="ECO:0007669"/>
    <property type="project" value="UniProtKB-EC"/>
</dbReference>
<gene>
    <name evidence="5" type="ORF">WR25_25365</name>
</gene>